<dbReference type="Pfam" id="PF03466">
    <property type="entry name" value="LysR_substrate"/>
    <property type="match status" value="1"/>
</dbReference>
<evidence type="ECO:0000256" key="3">
    <source>
        <dbReference type="ARBA" id="ARBA00023125"/>
    </source>
</evidence>
<dbReference type="Proteomes" id="UP000199317">
    <property type="component" value="Unassembled WGS sequence"/>
</dbReference>
<dbReference type="PANTHER" id="PTHR30126:SF2">
    <property type="entry name" value="HTH-TYPE TRANSCRIPTIONAL REGULATOR YJIE"/>
    <property type="match status" value="1"/>
</dbReference>
<dbReference type="InterPro" id="IPR000847">
    <property type="entry name" value="LysR_HTH_N"/>
</dbReference>
<evidence type="ECO:0000256" key="1">
    <source>
        <dbReference type="ARBA" id="ARBA00009437"/>
    </source>
</evidence>
<dbReference type="PANTHER" id="PTHR30126">
    <property type="entry name" value="HTH-TYPE TRANSCRIPTIONAL REGULATOR"/>
    <property type="match status" value="1"/>
</dbReference>
<evidence type="ECO:0000313" key="7">
    <source>
        <dbReference type="EMBL" id="SDP90239.1"/>
    </source>
</evidence>
<evidence type="ECO:0000313" key="8">
    <source>
        <dbReference type="Proteomes" id="UP000199317"/>
    </source>
</evidence>
<sequence>MQLKWVEDFIALARERSFTRAAESRHVTHPAFGRRIRALEAWAGTALVERGGAEGGEAAPGTDARSRGGAGGPVRLTAAGTAFLATAEQLARELAQSQEELRAIAGRQARSVTLATGRTLARTVLADALPRMRTVLRTAELHVVTNGLAQTVAMLERGEADLWLGYHHAALEVRLDGRAYAHATLASDRLVPVSRVNAQGAPQHALSPTGPAVPYLAYADTLALGRLVEDLLARHPLAPRLRRTIECDSADAQYEYVQRGLGVAWLPWSMVRADCQNGRLAPAGDRRLELRFDVRLVRPKRRLTEAAEAVWQALARS</sequence>
<dbReference type="SUPFAM" id="SSF46785">
    <property type="entry name" value="Winged helix' DNA-binding domain"/>
    <property type="match status" value="1"/>
</dbReference>
<keyword evidence="8" id="KW-1185">Reference proteome</keyword>
<evidence type="ECO:0000256" key="2">
    <source>
        <dbReference type="ARBA" id="ARBA00023015"/>
    </source>
</evidence>
<dbReference type="CDD" id="cd05466">
    <property type="entry name" value="PBP2_LTTR_substrate"/>
    <property type="match status" value="1"/>
</dbReference>
<dbReference type="GO" id="GO:0003700">
    <property type="term" value="F:DNA-binding transcription factor activity"/>
    <property type="evidence" value="ECO:0007669"/>
    <property type="project" value="InterPro"/>
</dbReference>
<accession>A0A1H0WHI7</accession>
<protein>
    <submittedName>
        <fullName evidence="7">DNA-binding transcriptional regulator, LysR family</fullName>
    </submittedName>
</protein>
<dbReference type="OrthoDB" id="8715249at2"/>
<feature type="domain" description="HTH lysR-type" evidence="6">
    <location>
        <begin position="1"/>
        <end position="52"/>
    </location>
</feature>
<dbReference type="GO" id="GO:0000976">
    <property type="term" value="F:transcription cis-regulatory region binding"/>
    <property type="evidence" value="ECO:0007669"/>
    <property type="project" value="TreeGrafter"/>
</dbReference>
<dbReference type="PROSITE" id="PS50931">
    <property type="entry name" value="HTH_LYSR"/>
    <property type="match status" value="1"/>
</dbReference>
<organism evidence="7 8">
    <name type="scientific">Paracidovorax cattleyae</name>
    <dbReference type="NCBI Taxonomy" id="80868"/>
    <lineage>
        <taxon>Bacteria</taxon>
        <taxon>Pseudomonadati</taxon>
        <taxon>Pseudomonadota</taxon>
        <taxon>Betaproteobacteria</taxon>
        <taxon>Burkholderiales</taxon>
        <taxon>Comamonadaceae</taxon>
        <taxon>Paracidovorax</taxon>
    </lineage>
</organism>
<dbReference type="EMBL" id="FNJL01000040">
    <property type="protein sequence ID" value="SDP90239.1"/>
    <property type="molecule type" value="Genomic_DNA"/>
</dbReference>
<keyword evidence="3 7" id="KW-0238">DNA-binding</keyword>
<evidence type="ECO:0000256" key="4">
    <source>
        <dbReference type="ARBA" id="ARBA00023163"/>
    </source>
</evidence>
<keyword evidence="4" id="KW-0804">Transcription</keyword>
<reference evidence="8" key="1">
    <citation type="submission" date="2016-10" db="EMBL/GenBank/DDBJ databases">
        <authorList>
            <person name="Varghese N."/>
            <person name="Submissions S."/>
        </authorList>
    </citation>
    <scope>NUCLEOTIDE SEQUENCE [LARGE SCALE GENOMIC DNA]</scope>
    <source>
        <strain evidence="8">DSM 17101</strain>
    </source>
</reference>
<evidence type="ECO:0000256" key="5">
    <source>
        <dbReference type="SAM" id="MobiDB-lite"/>
    </source>
</evidence>
<comment type="similarity">
    <text evidence="1">Belongs to the LysR transcriptional regulatory family.</text>
</comment>
<keyword evidence="2" id="KW-0805">Transcription regulation</keyword>
<dbReference type="RefSeq" id="WP_092839414.1">
    <property type="nucleotide sequence ID" value="NZ_FNJL01000040.1"/>
</dbReference>
<dbReference type="Gene3D" id="1.10.10.10">
    <property type="entry name" value="Winged helix-like DNA-binding domain superfamily/Winged helix DNA-binding domain"/>
    <property type="match status" value="1"/>
</dbReference>
<evidence type="ECO:0000259" key="6">
    <source>
        <dbReference type="PROSITE" id="PS50931"/>
    </source>
</evidence>
<dbReference type="InterPro" id="IPR036388">
    <property type="entry name" value="WH-like_DNA-bd_sf"/>
</dbReference>
<name>A0A1H0WHI7_9BURK</name>
<proteinExistence type="inferred from homology"/>
<feature type="region of interest" description="Disordered" evidence="5">
    <location>
        <begin position="52"/>
        <end position="71"/>
    </location>
</feature>
<gene>
    <name evidence="7" type="ORF">SAMN04489708_1402</name>
</gene>
<dbReference type="Gene3D" id="3.40.190.10">
    <property type="entry name" value="Periplasmic binding protein-like II"/>
    <property type="match status" value="2"/>
</dbReference>
<dbReference type="SUPFAM" id="SSF53850">
    <property type="entry name" value="Periplasmic binding protein-like II"/>
    <property type="match status" value="1"/>
</dbReference>
<dbReference type="InterPro" id="IPR005119">
    <property type="entry name" value="LysR_subst-bd"/>
</dbReference>
<dbReference type="AlphaFoldDB" id="A0A1H0WHI7"/>
<dbReference type="InterPro" id="IPR036390">
    <property type="entry name" value="WH_DNA-bd_sf"/>
</dbReference>
<dbReference type="Pfam" id="PF00126">
    <property type="entry name" value="HTH_1"/>
    <property type="match status" value="1"/>
</dbReference>